<dbReference type="GO" id="GO:0003677">
    <property type="term" value="F:DNA binding"/>
    <property type="evidence" value="ECO:0007669"/>
    <property type="project" value="TreeGrafter"/>
</dbReference>
<dbReference type="InterPro" id="IPR036134">
    <property type="entry name" value="Crypto/Photolyase_FAD-like_sf"/>
</dbReference>
<dbReference type="GO" id="GO:0003904">
    <property type="term" value="F:deoxyribodipyrimidine photo-lyase activity"/>
    <property type="evidence" value="ECO:0007669"/>
    <property type="project" value="TreeGrafter"/>
</dbReference>
<dbReference type="Gene3D" id="3.40.50.620">
    <property type="entry name" value="HUPs"/>
    <property type="match status" value="1"/>
</dbReference>
<name>A0A8D5JXK5_9PROT</name>
<dbReference type="Proteomes" id="UP000826722">
    <property type="component" value="Chromosome"/>
</dbReference>
<gene>
    <name evidence="8" type="ORF">ZMTM_01060</name>
</gene>
<dbReference type="PROSITE" id="PS51645">
    <property type="entry name" value="PHR_CRY_ALPHA_BETA"/>
    <property type="match status" value="1"/>
</dbReference>
<evidence type="ECO:0000256" key="4">
    <source>
        <dbReference type="ARBA" id="ARBA00022991"/>
    </source>
</evidence>
<dbReference type="GO" id="GO:0006139">
    <property type="term" value="P:nucleobase-containing compound metabolic process"/>
    <property type="evidence" value="ECO:0007669"/>
    <property type="project" value="UniProtKB-ARBA"/>
</dbReference>
<dbReference type="InterPro" id="IPR002081">
    <property type="entry name" value="Cryptochrome/DNA_photolyase_1"/>
</dbReference>
<dbReference type="Gene3D" id="1.25.40.80">
    <property type="match status" value="1"/>
</dbReference>
<dbReference type="SUPFAM" id="SSF52425">
    <property type="entry name" value="Cryptochrome/photolyase, N-terminal domain"/>
    <property type="match status" value="1"/>
</dbReference>
<protein>
    <submittedName>
        <fullName evidence="8">Deoxyribodipyrimidine photo-lyase</fullName>
    </submittedName>
</protein>
<dbReference type="GO" id="GO:0071949">
    <property type="term" value="F:FAD binding"/>
    <property type="evidence" value="ECO:0007669"/>
    <property type="project" value="TreeGrafter"/>
</dbReference>
<evidence type="ECO:0000256" key="1">
    <source>
        <dbReference type="ARBA" id="ARBA00001932"/>
    </source>
</evidence>
<feature type="binding site" evidence="5">
    <location>
        <position position="209"/>
    </location>
    <ligand>
        <name>FAD</name>
        <dbReference type="ChEBI" id="CHEBI:57692"/>
    </ligand>
</feature>
<evidence type="ECO:0000313" key="8">
    <source>
        <dbReference type="EMBL" id="BCM23847.1"/>
    </source>
</evidence>
<keyword evidence="3 5" id="KW-0274">FAD</keyword>
<feature type="binding site" evidence="5">
    <location>
        <position position="269"/>
    </location>
    <ligand>
        <name>FAD</name>
        <dbReference type="ChEBI" id="CHEBI:57692"/>
    </ligand>
</feature>
<reference evidence="8" key="1">
    <citation type="journal article" date="2021" name="Arch. Microbiol.">
        <title>Methyloradius palustris gen. nov., sp. nov., a methanol-oxidizing bacterium isolated from snow.</title>
        <authorList>
            <person name="Miyadera T."/>
            <person name="Kojima H."/>
            <person name="Fukui M."/>
        </authorList>
    </citation>
    <scope>NUCLEOTIDE SEQUENCE</scope>
    <source>
        <strain evidence="8">Zm11</strain>
    </source>
</reference>
<proteinExistence type="predicted"/>
<evidence type="ECO:0000313" key="9">
    <source>
        <dbReference type="Proteomes" id="UP000826722"/>
    </source>
</evidence>
<comment type="cofactor">
    <cofactor evidence="1">
        <name>(6R)-5,10-methylene-5,6,7,8-tetrahydrofolate</name>
        <dbReference type="ChEBI" id="CHEBI:15636"/>
    </cofactor>
</comment>
<dbReference type="InterPro" id="IPR036155">
    <property type="entry name" value="Crypto/Photolyase_N_sf"/>
</dbReference>
<dbReference type="EMBL" id="AP024110">
    <property type="protein sequence ID" value="BCM23847.1"/>
    <property type="molecule type" value="Genomic_DNA"/>
</dbReference>
<evidence type="ECO:0000256" key="5">
    <source>
        <dbReference type="PIRSR" id="PIRSR602081-1"/>
    </source>
</evidence>
<accession>A0A8D5JXK5</accession>
<evidence type="ECO:0000259" key="7">
    <source>
        <dbReference type="PROSITE" id="PS51645"/>
    </source>
</evidence>
<dbReference type="Gene3D" id="1.10.579.10">
    <property type="entry name" value="DNA Cyclobutane Dipyrimidine Photolyase, subunit A, domain 3"/>
    <property type="match status" value="1"/>
</dbReference>
<dbReference type="SUPFAM" id="SSF48173">
    <property type="entry name" value="Cryptochrome/photolyase FAD-binding domain"/>
    <property type="match status" value="1"/>
</dbReference>
<dbReference type="InterPro" id="IPR005101">
    <property type="entry name" value="Cryptochr/Photolyase_FAD-bd"/>
</dbReference>
<dbReference type="InterPro" id="IPR018394">
    <property type="entry name" value="DNA_photolyase_1_CS_C"/>
</dbReference>
<evidence type="ECO:0000256" key="6">
    <source>
        <dbReference type="SAM" id="MobiDB-lite"/>
    </source>
</evidence>
<keyword evidence="4" id="KW-0157">Chromophore</keyword>
<organism evidence="8 9">
    <name type="scientific">Methyloradius palustris</name>
    <dbReference type="NCBI Taxonomy" id="2778876"/>
    <lineage>
        <taxon>Bacteria</taxon>
        <taxon>Pseudomonadati</taxon>
        <taxon>Pseudomonadota</taxon>
        <taxon>Betaproteobacteria</taxon>
        <taxon>Nitrosomonadales</taxon>
        <taxon>Methylophilaceae</taxon>
        <taxon>Methyloradius</taxon>
    </lineage>
</organism>
<dbReference type="InterPro" id="IPR014729">
    <property type="entry name" value="Rossmann-like_a/b/a_fold"/>
</dbReference>
<dbReference type="GO" id="GO:0006950">
    <property type="term" value="P:response to stress"/>
    <property type="evidence" value="ECO:0007669"/>
    <property type="project" value="UniProtKB-ARBA"/>
</dbReference>
<keyword evidence="2 5" id="KW-0285">Flavoprotein</keyword>
<dbReference type="RefSeq" id="WP_221764426.1">
    <property type="nucleotide sequence ID" value="NZ_AP024110.1"/>
</dbReference>
<keyword evidence="9" id="KW-1185">Reference proteome</keyword>
<dbReference type="GO" id="GO:0009416">
    <property type="term" value="P:response to light stimulus"/>
    <property type="evidence" value="ECO:0007669"/>
    <property type="project" value="TreeGrafter"/>
</dbReference>
<dbReference type="AlphaFoldDB" id="A0A8D5JXK5"/>
<dbReference type="Pfam" id="PF03441">
    <property type="entry name" value="FAD_binding_7"/>
    <property type="match status" value="1"/>
</dbReference>
<dbReference type="PROSITE" id="PS00394">
    <property type="entry name" value="DNA_PHOTOLYASES_1_1"/>
    <property type="match status" value="1"/>
</dbReference>
<evidence type="ECO:0000256" key="3">
    <source>
        <dbReference type="ARBA" id="ARBA00022827"/>
    </source>
</evidence>
<dbReference type="InterPro" id="IPR006050">
    <property type="entry name" value="DNA_photolyase_N"/>
</dbReference>
<dbReference type="Pfam" id="PF00875">
    <property type="entry name" value="DNA_photolyase"/>
    <property type="match status" value="1"/>
</dbReference>
<dbReference type="KEGG" id="mpau:ZMTM_01060"/>
<dbReference type="PANTHER" id="PTHR11455">
    <property type="entry name" value="CRYPTOCHROME"/>
    <property type="match status" value="1"/>
</dbReference>
<dbReference type="PANTHER" id="PTHR11455:SF9">
    <property type="entry name" value="CRYPTOCHROME CIRCADIAN CLOCK 5 ISOFORM X1"/>
    <property type="match status" value="1"/>
</dbReference>
<evidence type="ECO:0000256" key="2">
    <source>
        <dbReference type="ARBA" id="ARBA00022630"/>
    </source>
</evidence>
<feature type="domain" description="Photolyase/cryptochrome alpha/beta" evidence="7">
    <location>
        <begin position="4"/>
        <end position="133"/>
    </location>
</feature>
<feature type="region of interest" description="Disordered" evidence="6">
    <location>
        <begin position="479"/>
        <end position="521"/>
    </location>
</feature>
<comment type="cofactor">
    <cofactor evidence="5">
        <name>FAD</name>
        <dbReference type="ChEBI" id="CHEBI:57692"/>
    </cofactor>
    <text evidence="5">Binds 1 FAD per subunit.</text>
</comment>
<feature type="compositionally biased region" description="Basic and acidic residues" evidence="6">
    <location>
        <begin position="501"/>
        <end position="510"/>
    </location>
</feature>
<sequence length="521" mass="59271">MTAPVQIVWFKRDLRVTDHAPLAQACLAGPVLPIFAWEPTVWVGDDYVAQHQAFARECLQELRQQLATLGLTLIEWPLGIIDALQDIRQRQQIAGLWSHEETGNGATFDIDRLVASWCKAHQVNWHEIPQHGVVRRLKNRNVWNANWERQMQQAVAMLPTNINAGPVIQISQIGQPIAAGTDKPNRQHGGTVAASKLFEGFLQGRAANYRRGMSSPLTATKNCSRLSPYLAWGVLSMREVVQATRARRVELKEMNDPETKGLAAGLVGFESRLHWHCHFIQKLESEPEMEFQHLHPAYAGLRDEAMADVESQRRLQAWVSGETGWPLVDACMAMLRKTGWLNFRMRAMLMSTASYLLWLHWREPGLHLAREFLDYEPGIHWTQTQMQSGTTGINTLRMYNPIKQAMDQDPTGRFVRQWLPQLANVPDTWIFQPWLMPPALQLKTGCVIDRDYPSPVVDIETAMREARARLSVVRRSPEAQSQIKQIVKKHASRKGMPGSTRDAKGKEQTKKKTKTPQLSLF</sequence>